<comment type="caution">
    <text evidence="2">The sequence shown here is derived from an EMBL/GenBank/DDBJ whole genome shotgun (WGS) entry which is preliminary data.</text>
</comment>
<dbReference type="EMBL" id="MCGR01000146">
    <property type="protein sequence ID" value="ORY39734.1"/>
    <property type="molecule type" value="Genomic_DNA"/>
</dbReference>
<evidence type="ECO:0000313" key="2">
    <source>
        <dbReference type="EMBL" id="ORY39734.1"/>
    </source>
</evidence>
<feature type="region of interest" description="Disordered" evidence="1">
    <location>
        <begin position="109"/>
        <end position="141"/>
    </location>
</feature>
<proteinExistence type="predicted"/>
<evidence type="ECO:0000256" key="1">
    <source>
        <dbReference type="SAM" id="MobiDB-lite"/>
    </source>
</evidence>
<evidence type="ECO:0000313" key="3">
    <source>
        <dbReference type="Proteomes" id="UP000193467"/>
    </source>
</evidence>
<feature type="region of interest" description="Disordered" evidence="1">
    <location>
        <begin position="1"/>
        <end position="87"/>
    </location>
</feature>
<reference evidence="2 3" key="1">
    <citation type="submission" date="2016-07" db="EMBL/GenBank/DDBJ databases">
        <title>Pervasive Adenine N6-methylation of Active Genes in Fungi.</title>
        <authorList>
            <consortium name="DOE Joint Genome Institute"/>
            <person name="Mondo S.J."/>
            <person name="Dannebaum R.O."/>
            <person name="Kuo R.C."/>
            <person name="Labutti K."/>
            <person name="Haridas S."/>
            <person name="Kuo A."/>
            <person name="Salamov A."/>
            <person name="Ahrendt S.R."/>
            <person name="Lipzen A."/>
            <person name="Sullivan W."/>
            <person name="Andreopoulos W.B."/>
            <person name="Clum A."/>
            <person name="Lindquist E."/>
            <person name="Daum C."/>
            <person name="Ramamoorthy G.K."/>
            <person name="Gryganskyi A."/>
            <person name="Culley D."/>
            <person name="Magnuson J.K."/>
            <person name="James T.Y."/>
            <person name="O'Malley M.A."/>
            <person name="Stajich J.E."/>
            <person name="Spatafora J.W."/>
            <person name="Visel A."/>
            <person name="Grigoriev I.V."/>
        </authorList>
    </citation>
    <scope>NUCLEOTIDE SEQUENCE [LARGE SCALE GENOMIC DNA]</scope>
    <source>
        <strain evidence="2 3">62-1032</strain>
    </source>
</reference>
<gene>
    <name evidence="2" type="ORF">BCR35DRAFT_336534</name>
</gene>
<dbReference type="InParanoid" id="A0A1Y2BYH9"/>
<feature type="compositionally biased region" description="Low complexity" evidence="1">
    <location>
        <begin position="129"/>
        <end position="141"/>
    </location>
</feature>
<dbReference type="AlphaFoldDB" id="A0A1Y2BYH9"/>
<sequence>MAELLPAPTAAPNLSPIARLDAPLPNAHPSLSRLPPPPRRAFTFSPSSLAADECFTAPSAPTPSRSASHLSPEPKATKRKQVKVQVEKDKFRVNKKLAEDEVQALKLGGKGRKKADGKKGFGANPASPPRTSTSSTISSCTGSQALPSLSLPIPTMASSTPTPPPPSPPLLKWFSTRAKLLRQLAQEVEDDQSTVYALVREEEGESDVSFLSKVANICYQQLSRPPFNTESEFAIYLRDTEEGRGVASALRSLASDPSFFDPYAFPHVLNPSSPLPPTSIDQLQTPPLLTFGRLFPAEEEFKQVYQDRLKTCFALDEQVSRWYTGTLRSLTGAERNAEDGEGDGHHRFSNYLTANNIDAMTSFNTFEFWLTDQIWEVGGSGRSHEFMAHQPAREFESLFIPCISVGCLNSPQGGLTPTRTPSPRLINMRTSIETFLLPSKLDENLASLITASDDIKMRTLASQVVALLHGGLVAKLIHYDNLQAVWARSDVESGVGEGKGINDAVLVEAKKIAGAFCYARDGHHHGARLLKDVTEAEADTAATGSTYFGPLAGHGPVAQRQLLTFTHNLPAKYLNASRQDADTVGEIALLHGLFVDIRIILVHVEVVIAILLWIRWITSISTSPTLIVTSSKLANLLLQNLTASSLDPTATPLDLQSFFGNLDSTSLERIRSNSNPSWHRLPLPDCVGVCSTTVVVAFPTATPDQPTWRLALLQLDVGILKYDPIHELPLCELLALIELKGRLMEELAAHLCPATKEESLTAFRRVVEEVSETCGLSGRIKEHQATLQQQ</sequence>
<accession>A0A1Y2BYH9</accession>
<keyword evidence="3" id="KW-1185">Reference proteome</keyword>
<dbReference type="Proteomes" id="UP000193467">
    <property type="component" value="Unassembled WGS sequence"/>
</dbReference>
<organism evidence="2 3">
    <name type="scientific">Leucosporidium creatinivorum</name>
    <dbReference type="NCBI Taxonomy" id="106004"/>
    <lineage>
        <taxon>Eukaryota</taxon>
        <taxon>Fungi</taxon>
        <taxon>Dikarya</taxon>
        <taxon>Basidiomycota</taxon>
        <taxon>Pucciniomycotina</taxon>
        <taxon>Microbotryomycetes</taxon>
        <taxon>Leucosporidiales</taxon>
        <taxon>Leucosporidium</taxon>
    </lineage>
</organism>
<feature type="region of interest" description="Disordered" evidence="1">
    <location>
        <begin position="148"/>
        <end position="167"/>
    </location>
</feature>
<feature type="compositionally biased region" description="Low complexity" evidence="1">
    <location>
        <begin position="56"/>
        <end position="68"/>
    </location>
</feature>
<name>A0A1Y2BYH9_9BASI</name>
<protein>
    <submittedName>
        <fullName evidence="2">Uncharacterized protein</fullName>
    </submittedName>
</protein>